<protein>
    <submittedName>
        <fullName evidence="2">XRE family transcriptional regulator</fullName>
    </submittedName>
</protein>
<dbReference type="AlphaFoldDB" id="A0A062VBR4"/>
<keyword evidence="3" id="KW-1185">Reference proteome</keyword>
<dbReference type="EMBL" id="ARYM01000016">
    <property type="protein sequence ID" value="KCZ97686.1"/>
    <property type="molecule type" value="Genomic_DNA"/>
</dbReference>
<dbReference type="InterPro" id="IPR017507">
    <property type="entry name" value="Tscrpt_reg_HipB-like"/>
</dbReference>
<dbReference type="InterPro" id="IPR010982">
    <property type="entry name" value="Lambda_DNA-bd_dom_sf"/>
</dbReference>
<dbReference type="SUPFAM" id="SSF47413">
    <property type="entry name" value="lambda repressor-like DNA-binding domains"/>
    <property type="match status" value="1"/>
</dbReference>
<proteinExistence type="predicted"/>
<reference evidence="2 3" key="1">
    <citation type="journal article" date="2014" name="Antonie Van Leeuwenhoek">
        <title>Hyphomonas beringensis sp. nov. and Hyphomonas chukchiensis sp. nov., isolated from surface seawater of the Bering Sea and Chukchi Sea.</title>
        <authorList>
            <person name="Li C."/>
            <person name="Lai Q."/>
            <person name="Li G."/>
            <person name="Dong C."/>
            <person name="Wang J."/>
            <person name="Liao Y."/>
            <person name="Shao Z."/>
        </authorList>
    </citation>
    <scope>NUCLEOTIDE SEQUENCE [LARGE SCALE GENOMIC DNA]</scope>
    <source>
        <strain evidence="2 3">PS728</strain>
    </source>
</reference>
<accession>A0A062VBR4</accession>
<organism evidence="2 3">
    <name type="scientific">Hyphomonas polymorpha PS728</name>
    <dbReference type="NCBI Taxonomy" id="1280954"/>
    <lineage>
        <taxon>Bacteria</taxon>
        <taxon>Pseudomonadati</taxon>
        <taxon>Pseudomonadota</taxon>
        <taxon>Alphaproteobacteria</taxon>
        <taxon>Hyphomonadales</taxon>
        <taxon>Hyphomonadaceae</taxon>
        <taxon>Hyphomonas</taxon>
    </lineage>
</organism>
<dbReference type="NCBIfam" id="TIGR03070">
    <property type="entry name" value="couple_hipB"/>
    <property type="match status" value="1"/>
</dbReference>
<dbReference type="Gene3D" id="1.10.260.40">
    <property type="entry name" value="lambda repressor-like DNA-binding domains"/>
    <property type="match status" value="1"/>
</dbReference>
<dbReference type="eggNOG" id="COG1476">
    <property type="taxonomic scope" value="Bacteria"/>
</dbReference>
<dbReference type="PATRIC" id="fig|1280954.3.peg.2737"/>
<evidence type="ECO:0000259" key="1">
    <source>
        <dbReference type="PROSITE" id="PS50943"/>
    </source>
</evidence>
<gene>
    <name evidence="2" type="ORF">HPO_13512</name>
</gene>
<comment type="caution">
    <text evidence="2">The sequence shown here is derived from an EMBL/GenBank/DDBJ whole genome shotgun (WGS) entry which is preliminary data.</text>
</comment>
<dbReference type="PROSITE" id="PS50943">
    <property type="entry name" value="HTH_CROC1"/>
    <property type="match status" value="1"/>
</dbReference>
<sequence length="89" mass="9294">MILSRSVNIMARRNLTTAEIGDIVRTTRKAAGLRQDELAGAAGVGLRFIVDLEAGKPTAQIGKTLQVLAALGCSLDITPPPDPKGARKG</sequence>
<dbReference type="InterPro" id="IPR001387">
    <property type="entry name" value="Cro/C1-type_HTH"/>
</dbReference>
<dbReference type="SMART" id="SM00530">
    <property type="entry name" value="HTH_XRE"/>
    <property type="match status" value="1"/>
</dbReference>
<evidence type="ECO:0000313" key="3">
    <source>
        <dbReference type="Proteomes" id="UP000027100"/>
    </source>
</evidence>
<feature type="domain" description="HTH cro/C1-type" evidence="1">
    <location>
        <begin position="24"/>
        <end position="78"/>
    </location>
</feature>
<dbReference type="Proteomes" id="UP000027100">
    <property type="component" value="Unassembled WGS sequence"/>
</dbReference>
<evidence type="ECO:0000313" key="2">
    <source>
        <dbReference type="EMBL" id="KCZ97686.1"/>
    </source>
</evidence>
<dbReference type="CDD" id="cd00093">
    <property type="entry name" value="HTH_XRE"/>
    <property type="match status" value="1"/>
</dbReference>
<dbReference type="STRING" id="1280954.HPO_13512"/>
<dbReference type="Pfam" id="PF01381">
    <property type="entry name" value="HTH_3"/>
    <property type="match status" value="1"/>
</dbReference>
<dbReference type="GO" id="GO:0003677">
    <property type="term" value="F:DNA binding"/>
    <property type="evidence" value="ECO:0007669"/>
    <property type="project" value="InterPro"/>
</dbReference>
<name>A0A062VBR4_9PROT</name>